<dbReference type="AlphaFoldDB" id="A0A504XAB1"/>
<dbReference type="VEuPathDB" id="TriTrypDB:LdCL_350031900"/>
<feature type="compositionally biased region" description="Basic and acidic residues" evidence="1">
    <location>
        <begin position="396"/>
        <end position="420"/>
    </location>
</feature>
<gene>
    <name evidence="2" type="ORF">CGC21_6840</name>
</gene>
<proteinExistence type="predicted"/>
<organism evidence="2 3">
    <name type="scientific">Leishmania donovani</name>
    <dbReference type="NCBI Taxonomy" id="5661"/>
    <lineage>
        <taxon>Eukaryota</taxon>
        <taxon>Discoba</taxon>
        <taxon>Euglenozoa</taxon>
        <taxon>Kinetoplastea</taxon>
        <taxon>Metakinetoplastina</taxon>
        <taxon>Trypanosomatida</taxon>
        <taxon>Trypanosomatidae</taxon>
        <taxon>Leishmaniinae</taxon>
        <taxon>Leishmania</taxon>
    </lineage>
</organism>
<feature type="region of interest" description="Disordered" evidence="1">
    <location>
        <begin position="80"/>
        <end position="99"/>
    </location>
</feature>
<accession>A0A504XAB1</accession>
<dbReference type="VEuPathDB" id="TriTrypDB:LDHU3_35.3450"/>
<evidence type="ECO:0000313" key="3">
    <source>
        <dbReference type="Proteomes" id="UP000318447"/>
    </source>
</evidence>
<feature type="region of interest" description="Disordered" evidence="1">
    <location>
        <begin position="302"/>
        <end position="321"/>
    </location>
</feature>
<dbReference type="Proteomes" id="UP000318447">
    <property type="component" value="Unassembled WGS sequence"/>
</dbReference>
<name>A0A504XAB1_LEIDO</name>
<protein>
    <submittedName>
        <fullName evidence="2">Uncharacterized protein</fullName>
    </submittedName>
</protein>
<feature type="region of interest" description="Disordered" evidence="1">
    <location>
        <begin position="209"/>
        <end position="241"/>
    </location>
</feature>
<evidence type="ECO:0000313" key="2">
    <source>
        <dbReference type="EMBL" id="TPP44535.1"/>
    </source>
</evidence>
<feature type="compositionally biased region" description="Basic and acidic residues" evidence="1">
    <location>
        <begin position="214"/>
        <end position="229"/>
    </location>
</feature>
<dbReference type="VEuPathDB" id="TriTrypDB:LdBPK_352700.1"/>
<comment type="caution">
    <text evidence="2">The sequence shown here is derived from an EMBL/GenBank/DDBJ whole genome shotgun (WGS) entry which is preliminary data.</text>
</comment>
<feature type="compositionally biased region" description="Polar residues" evidence="1">
    <location>
        <begin position="384"/>
        <end position="393"/>
    </location>
</feature>
<feature type="region of interest" description="Disordered" evidence="1">
    <location>
        <begin position="109"/>
        <end position="162"/>
    </location>
</feature>
<sequence>MLSPDMCETSPSAPSLEVATLTQPPLPAVGEVKDEVTILSAFSPAITAPGASSLVGCTEEDKLTRNFVEAAVVVDEGANTPFSVDDATQSRINGGSPFLVETESSDVTLGNTSQNILPSPPLSFTEASEHHGAPQHNPSASSVEDEENQKVNGGDDADVTRGNAIQNKYSVTSEWVESFPRAGSSVLLDEPMQATACAEVTPLVSAALHKKRSRREDGGKDGHAKGGKGERKRRAQEKAEAAEVQAAFKHSQRALRKQAKSLNMRDVFSRTLSLPSPLQVATDALVDPLSFPPSRLLVETGISSNDANDDGTSPAATGVCSPSSLRLHSPAFSPASLVSPSSASSSSAWSPNVVGELTNRFLAHVQQQKRQKFEQMVSRELTQSQALSQTRSLVQHPREHGAAEDGQRADDDEYSPRTRTDSAMANDFRTPVDELVIGEEDNEAANWMPADSSSPTSPHARRMMQRDPHEIWKLKQRHLRAQEQVELDERAKAMQQQKSTKTLAAVTSTSSSVSVPLARGDADSAPATSATEASAASAPFFTGIFRNYVAAATGVQRSDRNGDDGATAAVRSGQVAKLSADDISMIRRINSFDNTSTQRVVVFGTAASKQTRCETMQR</sequence>
<reference evidence="3" key="1">
    <citation type="submission" date="2019-02" db="EMBL/GenBank/DDBJ databases">
        <title>FDA dAtabase for Regulatory Grade micrObial Sequences (FDA-ARGOS): Supporting development and validation of Infectious Disease Dx tests.</title>
        <authorList>
            <person name="Duncan R."/>
            <person name="Fisher C."/>
            <person name="Tallon L."/>
            <person name="Sadzewicz L."/>
            <person name="Sengamalay N."/>
            <person name="Ott S."/>
            <person name="Godinez A."/>
            <person name="Nagaraj S."/>
            <person name="Vavikolanu K."/>
            <person name="Nadendla S."/>
            <person name="Aluvathingal J."/>
            <person name="Sichtig H."/>
        </authorList>
    </citation>
    <scope>NUCLEOTIDE SEQUENCE [LARGE SCALE GENOMIC DNA]</scope>
    <source>
        <strain evidence="3">FDAARGOS_361</strain>
    </source>
</reference>
<feature type="region of interest" description="Disordered" evidence="1">
    <location>
        <begin position="384"/>
        <end position="429"/>
    </location>
</feature>
<dbReference type="EMBL" id="RHLC01000003">
    <property type="protein sequence ID" value="TPP44535.1"/>
    <property type="molecule type" value="Genomic_DNA"/>
</dbReference>
<evidence type="ECO:0000256" key="1">
    <source>
        <dbReference type="SAM" id="MobiDB-lite"/>
    </source>
</evidence>
<feature type="compositionally biased region" description="Polar residues" evidence="1">
    <location>
        <begin position="80"/>
        <end position="93"/>
    </location>
</feature>